<dbReference type="Proteomes" id="UP001596157">
    <property type="component" value="Unassembled WGS sequence"/>
</dbReference>
<dbReference type="RefSeq" id="WP_378249923.1">
    <property type="nucleotide sequence ID" value="NZ_JBHSKF010000014.1"/>
</dbReference>
<dbReference type="Gene3D" id="3.90.226.10">
    <property type="entry name" value="2-enoyl-CoA Hydratase, Chain A, domain 1"/>
    <property type="match status" value="1"/>
</dbReference>
<keyword evidence="2" id="KW-1185">Reference proteome</keyword>
<dbReference type="EMBL" id="JBHSKF010000014">
    <property type="protein sequence ID" value="MFC5290051.1"/>
    <property type="molecule type" value="Genomic_DNA"/>
</dbReference>
<evidence type="ECO:0008006" key="3">
    <source>
        <dbReference type="Google" id="ProtNLM"/>
    </source>
</evidence>
<comment type="caution">
    <text evidence="1">The sequence shown here is derived from an EMBL/GenBank/DDBJ whole genome shotgun (WGS) entry which is preliminary data.</text>
</comment>
<dbReference type="InterPro" id="IPR002825">
    <property type="entry name" value="Pept_S49_ser-pept_pro"/>
</dbReference>
<evidence type="ECO:0000313" key="2">
    <source>
        <dbReference type="Proteomes" id="UP001596157"/>
    </source>
</evidence>
<gene>
    <name evidence="1" type="ORF">ACFPM7_23605</name>
</gene>
<reference evidence="2" key="1">
    <citation type="journal article" date="2019" name="Int. J. Syst. Evol. Microbiol.">
        <title>The Global Catalogue of Microorganisms (GCM) 10K type strain sequencing project: providing services to taxonomists for standard genome sequencing and annotation.</title>
        <authorList>
            <consortium name="The Broad Institute Genomics Platform"/>
            <consortium name="The Broad Institute Genome Sequencing Center for Infectious Disease"/>
            <person name="Wu L."/>
            <person name="Ma J."/>
        </authorList>
    </citation>
    <scope>NUCLEOTIDE SEQUENCE [LARGE SCALE GENOMIC DNA]</scope>
    <source>
        <strain evidence="2">CCUG 59778</strain>
    </source>
</reference>
<organism evidence="1 2">
    <name type="scientific">Actinokineospora guangxiensis</name>
    <dbReference type="NCBI Taxonomy" id="1490288"/>
    <lineage>
        <taxon>Bacteria</taxon>
        <taxon>Bacillati</taxon>
        <taxon>Actinomycetota</taxon>
        <taxon>Actinomycetes</taxon>
        <taxon>Pseudonocardiales</taxon>
        <taxon>Pseudonocardiaceae</taxon>
        <taxon>Actinokineospora</taxon>
    </lineage>
</organism>
<dbReference type="Pfam" id="PF01972">
    <property type="entry name" value="SDH_protease"/>
    <property type="match status" value="1"/>
</dbReference>
<protein>
    <recommendedName>
        <fullName evidence="3">Serine dehydrogenase proteinase</fullName>
    </recommendedName>
</protein>
<evidence type="ECO:0000313" key="1">
    <source>
        <dbReference type="EMBL" id="MFC5290051.1"/>
    </source>
</evidence>
<dbReference type="SUPFAM" id="SSF52096">
    <property type="entry name" value="ClpP/crotonase"/>
    <property type="match status" value="1"/>
</dbReference>
<dbReference type="PANTHER" id="PTHR35984:SF1">
    <property type="entry name" value="PERIPLASMIC SERINE PROTEASE"/>
    <property type="match status" value="1"/>
</dbReference>
<dbReference type="PANTHER" id="PTHR35984">
    <property type="entry name" value="PERIPLASMIC SERINE PROTEASE"/>
    <property type="match status" value="1"/>
</dbReference>
<proteinExistence type="predicted"/>
<accession>A0ABW0ETH2</accession>
<dbReference type="InterPro" id="IPR029045">
    <property type="entry name" value="ClpP/crotonase-like_dom_sf"/>
</dbReference>
<name>A0ABW0ETH2_9PSEU</name>
<sequence>MTRDRGGALSTGAIAEWERLRGRPAVVVAVHSLDQGVVGVLARRLRALGRVPAVDLIVQTFGGHVDAARRIALLVREHADDVTAVVVDRARSAGTLLCLAADRLALGPAASLGPLDPHLARLDGSQGPAQVSTADVRALAQAAADWFDLTDAAERAFALLGQRVFPGTLGALLRAERHVLSIAEDLAARQVPDAGARSRLAERLVSGYHSHDHDITRSEARELGLAVAELTDGEDEQAWRLIGDAEPDLRPRQDEAVTVGLVAAGGTAAWHRCLPPAPDRPAAAQWWEEA</sequence>